<keyword evidence="1" id="KW-0472">Membrane</keyword>
<evidence type="ECO:0008006" key="4">
    <source>
        <dbReference type="Google" id="ProtNLM"/>
    </source>
</evidence>
<dbReference type="InterPro" id="IPR021486">
    <property type="entry name" value="DUF3139"/>
</dbReference>
<proteinExistence type="predicted"/>
<sequence>MKKWSILGIVCIALILVTFTFVALHYNKKVYAEKQIDDYIEKQGIPHKDVYDEKYAWDWQKSGSYVKNFHLKGEDPELVYQYVFTAKGHPVIFGPYSPSGDYPKTKYPKLKQK</sequence>
<dbReference type="KEGG" id="lwi:UE46_09290"/>
<reference evidence="3" key="1">
    <citation type="submission" date="2015-03" db="EMBL/GenBank/DDBJ databases">
        <authorList>
            <person name="Ferrari E."/>
            <person name="Walter M.C."/>
            <person name="Huptas C."/>
            <person name="Scherer S."/>
            <person name="Mueller-Herbst S."/>
        </authorList>
    </citation>
    <scope>NUCLEOTIDE SEQUENCE [LARGE SCALE GENOMIC DNA]</scope>
    <source>
        <strain evidence="3">LWP01</strain>
    </source>
</reference>
<protein>
    <recommendedName>
        <fullName evidence="4">DUF3139 domain-containing protein</fullName>
    </recommendedName>
</protein>
<dbReference type="EMBL" id="CP011102">
    <property type="protein sequence ID" value="AQY51227.1"/>
    <property type="molecule type" value="Genomic_DNA"/>
</dbReference>
<evidence type="ECO:0000256" key="1">
    <source>
        <dbReference type="SAM" id="Phobius"/>
    </source>
</evidence>
<dbReference type="AlphaFoldDB" id="A0A1S7FV39"/>
<keyword evidence="1" id="KW-0812">Transmembrane</keyword>
<dbReference type="Proteomes" id="UP000223060">
    <property type="component" value="Chromosome"/>
</dbReference>
<dbReference type="Pfam" id="PF11337">
    <property type="entry name" value="DUF3139"/>
    <property type="match status" value="1"/>
</dbReference>
<dbReference type="RefSeq" id="WP_036061798.1">
    <property type="nucleotide sequence ID" value="NZ_CP011102.1"/>
</dbReference>
<keyword evidence="1" id="KW-1133">Transmembrane helix</keyword>
<keyword evidence="3" id="KW-1185">Reference proteome</keyword>
<accession>A0A1S7FV39</accession>
<name>A0A1S7FV39_9LIST</name>
<evidence type="ECO:0000313" key="3">
    <source>
        <dbReference type="Proteomes" id="UP000223060"/>
    </source>
</evidence>
<organism evidence="2 3">
    <name type="scientific">Listeria weihenstephanensis</name>
    <dbReference type="NCBI Taxonomy" id="1006155"/>
    <lineage>
        <taxon>Bacteria</taxon>
        <taxon>Bacillati</taxon>
        <taxon>Bacillota</taxon>
        <taxon>Bacilli</taxon>
        <taxon>Bacillales</taxon>
        <taxon>Listeriaceae</taxon>
        <taxon>Listeria</taxon>
    </lineage>
</organism>
<evidence type="ECO:0000313" key="2">
    <source>
        <dbReference type="EMBL" id="AQY51227.1"/>
    </source>
</evidence>
<feature type="transmembrane region" description="Helical" evidence="1">
    <location>
        <begin position="6"/>
        <end position="26"/>
    </location>
</feature>
<gene>
    <name evidence="2" type="ORF">UE46_09290</name>
</gene>